<dbReference type="Gene3D" id="3.30.420.40">
    <property type="match status" value="2"/>
</dbReference>
<keyword evidence="9 17" id="KW-0808">Transferase</keyword>
<comment type="cofactor">
    <cofactor evidence="3">
        <name>NH4(+)</name>
        <dbReference type="ChEBI" id="CHEBI:28938"/>
    </cofactor>
</comment>
<keyword evidence="8" id="KW-0963">Cytoplasm</keyword>
<keyword evidence="18" id="KW-1185">Reference proteome</keyword>
<comment type="catalytic activity">
    <reaction evidence="1">
        <text>(R)-pantothenate + ATP = (R)-4'-phosphopantothenate + ADP + H(+)</text>
        <dbReference type="Rhea" id="RHEA:16373"/>
        <dbReference type="ChEBI" id="CHEBI:10986"/>
        <dbReference type="ChEBI" id="CHEBI:15378"/>
        <dbReference type="ChEBI" id="CHEBI:29032"/>
        <dbReference type="ChEBI" id="CHEBI:30616"/>
        <dbReference type="ChEBI" id="CHEBI:456216"/>
        <dbReference type="EC" id="2.7.1.33"/>
    </reaction>
</comment>
<dbReference type="GO" id="GO:0004594">
    <property type="term" value="F:pantothenate kinase activity"/>
    <property type="evidence" value="ECO:0007669"/>
    <property type="project" value="UniProtKB-EC"/>
</dbReference>
<evidence type="ECO:0000256" key="16">
    <source>
        <dbReference type="ARBA" id="ARBA00040883"/>
    </source>
</evidence>
<dbReference type="EC" id="2.7.1.33" evidence="7"/>
<dbReference type="PANTHER" id="PTHR34265:SF1">
    <property type="entry name" value="TYPE III PANTOTHENATE KINASE"/>
    <property type="match status" value="1"/>
</dbReference>
<evidence type="ECO:0000256" key="6">
    <source>
        <dbReference type="ARBA" id="ARBA00011738"/>
    </source>
</evidence>
<evidence type="ECO:0000256" key="8">
    <source>
        <dbReference type="ARBA" id="ARBA00022490"/>
    </source>
</evidence>
<evidence type="ECO:0000256" key="2">
    <source>
        <dbReference type="ARBA" id="ARBA00001958"/>
    </source>
</evidence>
<keyword evidence="12" id="KW-0067">ATP-binding</keyword>
<dbReference type="AlphaFoldDB" id="E0URQ9"/>
<evidence type="ECO:0000256" key="1">
    <source>
        <dbReference type="ARBA" id="ARBA00001206"/>
    </source>
</evidence>
<name>E0URQ9_SULAO</name>
<reference evidence="18" key="1">
    <citation type="journal article" date="2010" name="Stand. Genomic Sci.">
        <title>Complete genome sequence of Sulfurimonas autotrophica type strain (OK10).</title>
        <authorList>
            <person name="Sikorski J."/>
            <person name="Munk C."/>
            <person name="Lapidus A."/>
            <person name="Djao O."/>
            <person name="Lucas S."/>
            <person name="Glavina Del Rio T."/>
            <person name="Nolan M."/>
            <person name="Tice H."/>
            <person name="Han C."/>
            <person name="Cheng J."/>
            <person name="Tapia R."/>
            <person name="Goodwin L."/>
            <person name="Pitluck S."/>
            <person name="Liolios K."/>
            <person name="Ivanova N."/>
            <person name="Mavromatis K."/>
            <person name="Mikhailova N."/>
            <person name="Pati A."/>
            <person name="Sims D."/>
            <person name="Meincke L."/>
            <person name="Brettin T."/>
            <person name="Detter J."/>
            <person name="Chen A."/>
            <person name="Palaniappan K."/>
            <person name="Land M."/>
            <person name="Hauser L."/>
            <person name="Chang Y."/>
            <person name="Jeffries C."/>
            <person name="Rohde M."/>
            <person name="Lang E."/>
            <person name="Spring S."/>
            <person name="Goker M."/>
            <person name="Woyke T."/>
            <person name="Bristow J."/>
            <person name="Eisen J."/>
            <person name="Markowitz V."/>
            <person name="Hugenholtz P."/>
            <person name="Kyrpides N."/>
            <person name="Klenk H."/>
        </authorList>
    </citation>
    <scope>NUCLEOTIDE SEQUENCE [LARGE SCALE GENOMIC DNA]</scope>
    <source>
        <strain evidence="18">ATCC BAA-671 / DSM 16294 / JCM 11897 / OK10</strain>
    </source>
</reference>
<comment type="subcellular location">
    <subcellularLocation>
        <location evidence="4">Cytoplasm</location>
    </subcellularLocation>
</comment>
<dbReference type="eggNOG" id="COG1521">
    <property type="taxonomic scope" value="Bacteria"/>
</dbReference>
<comment type="pathway">
    <text evidence="5">Cofactor biosynthesis; coenzyme A biosynthesis; CoA from (R)-pantothenate: step 1/5.</text>
</comment>
<evidence type="ECO:0000256" key="3">
    <source>
        <dbReference type="ARBA" id="ARBA00001972"/>
    </source>
</evidence>
<evidence type="ECO:0000256" key="15">
    <source>
        <dbReference type="ARBA" id="ARBA00038036"/>
    </source>
</evidence>
<dbReference type="SUPFAM" id="SSF53067">
    <property type="entry name" value="Actin-like ATPase domain"/>
    <property type="match status" value="2"/>
</dbReference>
<sequence length="207" mass="23581">MLLCDIGNTSYHFLDGSREYKQDVKTFDPSSIKEKVYFICVNNTLHVRLKSLSNWIDLSEYIDKEKYYKTMGIDRIFAVESVSNGIIIDAGSAVTVDVVKNDEFMGGFIYPGIKAMQKTYENISPALAYSFNFECDLDIMPKNSQDAISYGYLKTLYCEVMSHQLPIILTGGNALEFKKIFPDAKIDTALIFHAMKKIIKENEDRLC</sequence>
<dbReference type="Pfam" id="PF03309">
    <property type="entry name" value="Pan_kinase"/>
    <property type="match status" value="1"/>
</dbReference>
<dbReference type="EMBL" id="CP002205">
    <property type="protein sequence ID" value="ADN09003.1"/>
    <property type="molecule type" value="Genomic_DNA"/>
</dbReference>
<evidence type="ECO:0000256" key="14">
    <source>
        <dbReference type="ARBA" id="ARBA00022993"/>
    </source>
</evidence>
<dbReference type="GO" id="GO:0015937">
    <property type="term" value="P:coenzyme A biosynthetic process"/>
    <property type="evidence" value="ECO:0007669"/>
    <property type="project" value="UniProtKB-UniPathway"/>
</dbReference>
<comment type="similarity">
    <text evidence="15">Belongs to the type III pantothenate kinase family.</text>
</comment>
<dbReference type="InterPro" id="IPR004619">
    <property type="entry name" value="Type_III_PanK"/>
</dbReference>
<dbReference type="PANTHER" id="PTHR34265">
    <property type="entry name" value="TYPE III PANTOTHENATE KINASE"/>
    <property type="match status" value="1"/>
</dbReference>
<gene>
    <name evidence="17" type="ordered locus">Saut_0954</name>
</gene>
<evidence type="ECO:0000313" key="17">
    <source>
        <dbReference type="EMBL" id="ADN09003.1"/>
    </source>
</evidence>
<dbReference type="STRING" id="563040.Saut_0954"/>
<keyword evidence="10" id="KW-0547">Nucleotide-binding</keyword>
<evidence type="ECO:0000256" key="4">
    <source>
        <dbReference type="ARBA" id="ARBA00004496"/>
    </source>
</evidence>
<dbReference type="NCBIfam" id="NF009872">
    <property type="entry name" value="PRK13333.1"/>
    <property type="match status" value="1"/>
</dbReference>
<evidence type="ECO:0000256" key="13">
    <source>
        <dbReference type="ARBA" id="ARBA00022958"/>
    </source>
</evidence>
<evidence type="ECO:0000256" key="9">
    <source>
        <dbReference type="ARBA" id="ARBA00022679"/>
    </source>
</evidence>
<comment type="subunit">
    <text evidence="6">Homodimer.</text>
</comment>
<keyword evidence="14" id="KW-0173">Coenzyme A biosynthesis</keyword>
<dbReference type="InterPro" id="IPR043129">
    <property type="entry name" value="ATPase_NBD"/>
</dbReference>
<evidence type="ECO:0000256" key="10">
    <source>
        <dbReference type="ARBA" id="ARBA00022741"/>
    </source>
</evidence>
<proteinExistence type="inferred from homology"/>
<dbReference type="NCBIfam" id="TIGR00671">
    <property type="entry name" value="baf"/>
    <property type="match status" value="1"/>
</dbReference>
<dbReference type="GO" id="GO:0005524">
    <property type="term" value="F:ATP binding"/>
    <property type="evidence" value="ECO:0007669"/>
    <property type="project" value="UniProtKB-KW"/>
</dbReference>
<evidence type="ECO:0000313" key="18">
    <source>
        <dbReference type="Proteomes" id="UP000007803"/>
    </source>
</evidence>
<keyword evidence="13" id="KW-0630">Potassium</keyword>
<evidence type="ECO:0000256" key="5">
    <source>
        <dbReference type="ARBA" id="ARBA00005225"/>
    </source>
</evidence>
<evidence type="ECO:0000256" key="7">
    <source>
        <dbReference type="ARBA" id="ARBA00012102"/>
    </source>
</evidence>
<accession>E0URQ9</accession>
<organism evidence="17 18">
    <name type="scientific">Sulfurimonas autotrophica (strain ATCC BAA-671 / DSM 16294 / JCM 11897 / OK10)</name>
    <dbReference type="NCBI Taxonomy" id="563040"/>
    <lineage>
        <taxon>Bacteria</taxon>
        <taxon>Pseudomonadati</taxon>
        <taxon>Campylobacterota</taxon>
        <taxon>Epsilonproteobacteria</taxon>
        <taxon>Campylobacterales</taxon>
        <taxon>Sulfurimonadaceae</taxon>
        <taxon>Sulfurimonas</taxon>
    </lineage>
</organism>
<evidence type="ECO:0000256" key="12">
    <source>
        <dbReference type="ARBA" id="ARBA00022840"/>
    </source>
</evidence>
<dbReference type="HOGENOM" id="CLU_1213471_0_0_7"/>
<evidence type="ECO:0000256" key="11">
    <source>
        <dbReference type="ARBA" id="ARBA00022777"/>
    </source>
</evidence>
<dbReference type="OrthoDB" id="5347692at2"/>
<dbReference type="RefSeq" id="WP_013326759.1">
    <property type="nucleotide sequence ID" value="NC_014506.1"/>
</dbReference>
<comment type="cofactor">
    <cofactor evidence="2">
        <name>K(+)</name>
        <dbReference type="ChEBI" id="CHEBI:29103"/>
    </cofactor>
</comment>
<keyword evidence="11" id="KW-0418">Kinase</keyword>
<dbReference type="GO" id="GO:0005737">
    <property type="term" value="C:cytoplasm"/>
    <property type="evidence" value="ECO:0007669"/>
    <property type="project" value="UniProtKB-SubCell"/>
</dbReference>
<protein>
    <recommendedName>
        <fullName evidence="16">Type III pantothenate kinase</fullName>
        <ecNumber evidence="7">2.7.1.33</ecNumber>
    </recommendedName>
</protein>
<dbReference type="KEGG" id="sua:Saut_0954"/>
<dbReference type="UniPathway" id="UPA00241">
    <property type="reaction ID" value="UER00352"/>
</dbReference>
<dbReference type="Proteomes" id="UP000007803">
    <property type="component" value="Chromosome"/>
</dbReference>